<name>A0ABT3BS01_9PSED</name>
<dbReference type="Proteomes" id="UP001207294">
    <property type="component" value="Unassembled WGS sequence"/>
</dbReference>
<keyword evidence="2" id="KW-1185">Reference proteome</keyword>
<accession>A0ABT3BS01</accession>
<reference evidence="1 2" key="1">
    <citation type="submission" date="2022-10" db="EMBL/GenBank/DDBJ databases">
        <title>Characterization of Pseudomonas capsici strains from pepper and tomato in Georgia.</title>
        <authorList>
            <person name="Zhao M."/>
            <person name="Dutta B."/>
        </authorList>
    </citation>
    <scope>NUCLEOTIDE SEQUENCE [LARGE SCALE GENOMIC DNA]</scope>
    <source>
        <strain evidence="1 2">Pc20-5</strain>
    </source>
</reference>
<organism evidence="1 2">
    <name type="scientific">Pseudomonas capsici</name>
    <dbReference type="NCBI Taxonomy" id="2810614"/>
    <lineage>
        <taxon>Bacteria</taxon>
        <taxon>Pseudomonadati</taxon>
        <taxon>Pseudomonadota</taxon>
        <taxon>Gammaproteobacteria</taxon>
        <taxon>Pseudomonadales</taxon>
        <taxon>Pseudomonadaceae</taxon>
        <taxon>Pseudomonas</taxon>
    </lineage>
</organism>
<dbReference type="Pfam" id="PF11462">
    <property type="entry name" value="DUF3203"/>
    <property type="match status" value="1"/>
</dbReference>
<dbReference type="InterPro" id="IPR038079">
    <property type="entry name" value="PA2021-like_sf"/>
</dbReference>
<dbReference type="Gene3D" id="3.40.1170.40">
    <property type="entry name" value="Protein of unknown function DUF3203"/>
    <property type="match status" value="1"/>
</dbReference>
<dbReference type="InterPro" id="IPR021564">
    <property type="entry name" value="DUF3203"/>
</dbReference>
<proteinExistence type="predicted"/>
<protein>
    <submittedName>
        <fullName evidence="1">DUF3203 family protein</fullName>
    </submittedName>
</protein>
<dbReference type="GeneID" id="93559790"/>
<dbReference type="SUPFAM" id="SSF141447">
    <property type="entry name" value="PA2021-like"/>
    <property type="match status" value="1"/>
</dbReference>
<sequence>MTLEFDNTNQSCSVTFHDTILRSAVVDVIITTNDETHMSEALIDGQNVPITESDADALTVQGAQDRRHHTVNRGGPI</sequence>
<comment type="caution">
    <text evidence="1">The sequence shown here is derived from an EMBL/GenBank/DDBJ whole genome shotgun (WGS) entry which is preliminary data.</text>
</comment>
<evidence type="ECO:0000313" key="2">
    <source>
        <dbReference type="Proteomes" id="UP001207294"/>
    </source>
</evidence>
<evidence type="ECO:0000313" key="1">
    <source>
        <dbReference type="EMBL" id="MCV4375456.1"/>
    </source>
</evidence>
<dbReference type="EMBL" id="JAOXML010000001">
    <property type="protein sequence ID" value="MCV4375456.1"/>
    <property type="molecule type" value="Genomic_DNA"/>
</dbReference>
<dbReference type="RefSeq" id="WP_206401355.1">
    <property type="nucleotide sequence ID" value="NZ_JAFGZD010000001.1"/>
</dbReference>
<gene>
    <name evidence="1" type="ORF">OH718_02490</name>
</gene>